<dbReference type="FunFam" id="3.40.50.300:FF:000011">
    <property type="entry name" value="Putative ABC transporter ATP-binding component"/>
    <property type="match status" value="1"/>
</dbReference>
<dbReference type="InterPro" id="IPR051309">
    <property type="entry name" value="ABCF_ATPase"/>
</dbReference>
<keyword evidence="6" id="KW-1185">Reference proteome</keyword>
<reference evidence="5 6" key="1">
    <citation type="submission" date="2015-01" db="EMBL/GenBank/DDBJ databases">
        <title>Genome sequence of Jeotgalibacillus alimentarius.</title>
        <authorList>
            <person name="Goh K.M."/>
            <person name="Chan K.-G."/>
            <person name="Yaakop A.S."/>
            <person name="Ee R."/>
            <person name="Gan H.M."/>
            <person name="Chan C.S."/>
        </authorList>
    </citation>
    <scope>NUCLEOTIDE SEQUENCE [LARGE SCALE GENOMIC DNA]</scope>
    <source>
        <strain evidence="5 6">YKJ-13</strain>
    </source>
</reference>
<name>A0A0C2W623_9BACL</name>
<dbReference type="InterPro" id="IPR003593">
    <property type="entry name" value="AAA+_ATPase"/>
</dbReference>
<dbReference type="RefSeq" id="WP_041121607.1">
    <property type="nucleotide sequence ID" value="NZ_JXRQ01000015.1"/>
</dbReference>
<dbReference type="InterPro" id="IPR027417">
    <property type="entry name" value="P-loop_NTPase"/>
</dbReference>
<dbReference type="PANTHER" id="PTHR42855">
    <property type="entry name" value="ABC TRANSPORTER ATP-BINDING SUBUNIT"/>
    <property type="match status" value="1"/>
</dbReference>
<feature type="domain" description="ABC transporter" evidence="4">
    <location>
        <begin position="326"/>
        <end position="543"/>
    </location>
</feature>
<dbReference type="GO" id="GO:0005524">
    <property type="term" value="F:ATP binding"/>
    <property type="evidence" value="ECO:0007669"/>
    <property type="project" value="UniProtKB-KW"/>
</dbReference>
<feature type="domain" description="ABC transporter" evidence="4">
    <location>
        <begin position="3"/>
        <end position="257"/>
    </location>
</feature>
<keyword evidence="2 5" id="KW-0067">ATP-binding</keyword>
<dbReference type="PROSITE" id="PS50893">
    <property type="entry name" value="ABC_TRANSPORTER_2"/>
    <property type="match status" value="2"/>
</dbReference>
<keyword evidence="1" id="KW-0547">Nucleotide-binding</keyword>
<evidence type="ECO:0000313" key="5">
    <source>
        <dbReference type="EMBL" id="KIL51483.1"/>
    </source>
</evidence>
<dbReference type="Proteomes" id="UP000031950">
    <property type="component" value="Unassembled WGS sequence"/>
</dbReference>
<dbReference type="PATRIC" id="fig|135826.4.peg.991"/>
<feature type="coiled-coil region" evidence="3">
    <location>
        <begin position="253"/>
        <end position="308"/>
    </location>
</feature>
<dbReference type="STRING" id="135826.KP77_09950"/>
<evidence type="ECO:0000256" key="1">
    <source>
        <dbReference type="ARBA" id="ARBA00022741"/>
    </source>
</evidence>
<dbReference type="AlphaFoldDB" id="A0A0C2W623"/>
<proteinExistence type="predicted"/>
<evidence type="ECO:0000313" key="6">
    <source>
        <dbReference type="Proteomes" id="UP000031950"/>
    </source>
</evidence>
<feature type="coiled-coil region" evidence="3">
    <location>
        <begin position="567"/>
        <end position="611"/>
    </location>
</feature>
<evidence type="ECO:0000256" key="2">
    <source>
        <dbReference type="ARBA" id="ARBA00022840"/>
    </source>
</evidence>
<dbReference type="Pfam" id="PF12848">
    <property type="entry name" value="ABC_tran_Xtn"/>
    <property type="match status" value="1"/>
</dbReference>
<dbReference type="CDD" id="cd03221">
    <property type="entry name" value="ABCF_EF-3"/>
    <property type="match status" value="2"/>
</dbReference>
<keyword evidence="3" id="KW-0175">Coiled coil</keyword>
<evidence type="ECO:0000259" key="4">
    <source>
        <dbReference type="PROSITE" id="PS50893"/>
    </source>
</evidence>
<dbReference type="InterPro" id="IPR003439">
    <property type="entry name" value="ABC_transporter-like_ATP-bd"/>
</dbReference>
<dbReference type="OrthoDB" id="9760950at2"/>
<organism evidence="5 6">
    <name type="scientific">Jeotgalibacillus alimentarius</name>
    <dbReference type="NCBI Taxonomy" id="135826"/>
    <lineage>
        <taxon>Bacteria</taxon>
        <taxon>Bacillati</taxon>
        <taxon>Bacillota</taxon>
        <taxon>Bacilli</taxon>
        <taxon>Bacillales</taxon>
        <taxon>Caryophanaceae</taxon>
        <taxon>Jeotgalibacillus</taxon>
    </lineage>
</organism>
<evidence type="ECO:0000256" key="3">
    <source>
        <dbReference type="SAM" id="Coils"/>
    </source>
</evidence>
<gene>
    <name evidence="5" type="ORF">KP77_09950</name>
</gene>
<dbReference type="Pfam" id="PF00005">
    <property type="entry name" value="ABC_tran"/>
    <property type="match status" value="2"/>
</dbReference>
<protein>
    <submittedName>
        <fullName evidence="5">ABC transporter ATP-binding protein</fullName>
    </submittedName>
</protein>
<dbReference type="NCBIfam" id="NF000355">
    <property type="entry name" value="ribo_prot_ABC_F"/>
    <property type="match status" value="1"/>
</dbReference>
<dbReference type="SUPFAM" id="SSF52540">
    <property type="entry name" value="P-loop containing nucleoside triphosphate hydrolases"/>
    <property type="match status" value="2"/>
</dbReference>
<dbReference type="InterPro" id="IPR017871">
    <property type="entry name" value="ABC_transporter-like_CS"/>
</dbReference>
<dbReference type="FunFam" id="3.40.50.300:FF:001807">
    <property type="entry name" value="ABC transporter ATP-binding protein"/>
    <property type="match status" value="1"/>
</dbReference>
<dbReference type="GO" id="GO:0016887">
    <property type="term" value="F:ATP hydrolysis activity"/>
    <property type="evidence" value="ECO:0007669"/>
    <property type="project" value="InterPro"/>
</dbReference>
<dbReference type="PANTHER" id="PTHR42855:SF2">
    <property type="entry name" value="DRUG RESISTANCE ABC TRANSPORTER,ATP-BINDING PROTEIN"/>
    <property type="match status" value="1"/>
</dbReference>
<dbReference type="Gene3D" id="3.40.50.300">
    <property type="entry name" value="P-loop containing nucleotide triphosphate hydrolases"/>
    <property type="match status" value="2"/>
</dbReference>
<dbReference type="InterPro" id="IPR032781">
    <property type="entry name" value="ABC_tran_Xtn"/>
</dbReference>
<accession>A0A0C2W623</accession>
<dbReference type="PROSITE" id="PS00211">
    <property type="entry name" value="ABC_TRANSPORTER_1"/>
    <property type="match status" value="2"/>
</dbReference>
<dbReference type="SMART" id="SM00382">
    <property type="entry name" value="AAA"/>
    <property type="match status" value="2"/>
</dbReference>
<sequence>MLLKAENIAKMMGGNTIFEHMTIEVKDSEIIGLVGPNGCGKTTLLKLLTEKELVDTGRIIKKKGLTLGYLHQIPSFPEGWTGNDVLLTAFEEVMAVEMKMKVMEKEMAAASPETLDRLLSQYGDLQEQFALLEGYERDAKVQAVINGLQLTRLVAMPFKNLSGGEQTKIMLGTILLTNPDLLVLDEPTNHLDMDAIEWLETFIKSHKGAVLMVSHDRHFLNQTATRIVEIEDGEPYSYKGNYDAFVKAKEERIMQEFHQYEEQQKKIKKMKEAIRRLRQWANEANPPNEKLFKKAKSMEKALERMERVKKPVTVKKMSLTLDAADRSGKDAVTYEAVGKRYDQWLFRDVNLSVRWQDHIGIVGGNGAGKSTLIKMITGDIQPDEGVCRIGSNVKVGYLSQLFSYSDPGMRVIDVFREHVSMTEGDARHVLARFLFYGYDVFKKVENLSGGERMRLRLAQLMHDEINLLVLDEPTNHLDIESREVLEETLQQFEGTIIAVSHDRYFLNAIFDRTAWIENGKLTVYEGAYDWARGKRPQPVVEKKKEKPISAAKPVVREQQTPDTEAQIAVLEKQIEAMDLEIESVGEAWEAYERLNNERLNLQTELDQLYEEWLMQES</sequence>
<dbReference type="EMBL" id="JXRQ01000015">
    <property type="protein sequence ID" value="KIL51483.1"/>
    <property type="molecule type" value="Genomic_DNA"/>
</dbReference>
<comment type="caution">
    <text evidence="5">The sequence shown here is derived from an EMBL/GenBank/DDBJ whole genome shotgun (WGS) entry which is preliminary data.</text>
</comment>